<dbReference type="EMBL" id="BLAL01000334">
    <property type="protein sequence ID" value="GET03757.1"/>
    <property type="molecule type" value="Genomic_DNA"/>
</dbReference>
<keyword evidence="1" id="KW-0862">Zinc</keyword>
<dbReference type="GO" id="GO:0008270">
    <property type="term" value="F:zinc ion binding"/>
    <property type="evidence" value="ECO:0007669"/>
    <property type="project" value="UniProtKB-KW"/>
</dbReference>
<gene>
    <name evidence="4" type="ORF">RCL2_003008400</name>
</gene>
<dbReference type="Proteomes" id="UP000615446">
    <property type="component" value="Unassembled WGS sequence"/>
</dbReference>
<evidence type="ECO:0000313" key="5">
    <source>
        <dbReference type="Proteomes" id="UP000615446"/>
    </source>
</evidence>
<name>A0A8H3MH25_9GLOM</name>
<keyword evidence="1" id="KW-0479">Metal-binding</keyword>
<organism evidence="4 5">
    <name type="scientific">Rhizophagus clarus</name>
    <dbReference type="NCBI Taxonomy" id="94130"/>
    <lineage>
        <taxon>Eukaryota</taxon>
        <taxon>Fungi</taxon>
        <taxon>Fungi incertae sedis</taxon>
        <taxon>Mucoromycota</taxon>
        <taxon>Glomeromycotina</taxon>
        <taxon>Glomeromycetes</taxon>
        <taxon>Glomerales</taxon>
        <taxon>Glomeraceae</taxon>
        <taxon>Rhizophagus</taxon>
    </lineage>
</organism>
<dbReference type="Pfam" id="PF00098">
    <property type="entry name" value="zf-CCHC"/>
    <property type="match status" value="1"/>
</dbReference>
<reference evidence="4" key="1">
    <citation type="submission" date="2019-10" db="EMBL/GenBank/DDBJ databases">
        <title>Conservation and host-specific expression of non-tandemly repeated heterogenous ribosome RNA gene in arbuscular mycorrhizal fungi.</title>
        <authorList>
            <person name="Maeda T."/>
            <person name="Kobayashi Y."/>
            <person name="Nakagawa T."/>
            <person name="Ezawa T."/>
            <person name="Yamaguchi K."/>
            <person name="Bino T."/>
            <person name="Nishimoto Y."/>
            <person name="Shigenobu S."/>
            <person name="Kawaguchi M."/>
        </authorList>
    </citation>
    <scope>NUCLEOTIDE SEQUENCE</scope>
    <source>
        <strain evidence="4">HR1</strain>
    </source>
</reference>
<evidence type="ECO:0000256" key="1">
    <source>
        <dbReference type="PROSITE-ProRule" id="PRU00047"/>
    </source>
</evidence>
<dbReference type="PROSITE" id="PS50158">
    <property type="entry name" value="ZF_CCHC"/>
    <property type="match status" value="1"/>
</dbReference>
<dbReference type="InterPro" id="IPR036875">
    <property type="entry name" value="Znf_CCHC_sf"/>
</dbReference>
<keyword evidence="1" id="KW-0863">Zinc-finger</keyword>
<evidence type="ECO:0000256" key="2">
    <source>
        <dbReference type="SAM" id="MobiDB-lite"/>
    </source>
</evidence>
<feature type="compositionally biased region" description="Low complexity" evidence="2">
    <location>
        <begin position="38"/>
        <end position="55"/>
    </location>
</feature>
<sequence length="152" mass="17290">MELSAYSLIPDYLQNMNGGMVPAKTNMAITAGKEVFQNNGNNGNNNDNNQRNNNNNRQNIECYNCGRKGHISKDCRAPARQNQNQNRNNTQSLMFAPLEGKSANNSNSTNNENNVIFNSREQENITLNKGKSVKWRESLEEFRENEPHQEIL</sequence>
<protein>
    <submittedName>
        <fullName evidence="4">Zinc finger CCHC domain-containing protein 14</fullName>
    </submittedName>
</protein>
<dbReference type="GO" id="GO:0003676">
    <property type="term" value="F:nucleic acid binding"/>
    <property type="evidence" value="ECO:0007669"/>
    <property type="project" value="InterPro"/>
</dbReference>
<accession>A0A8H3MH25</accession>
<evidence type="ECO:0000313" key="4">
    <source>
        <dbReference type="EMBL" id="GET03757.1"/>
    </source>
</evidence>
<dbReference type="OrthoDB" id="430476at2759"/>
<feature type="domain" description="CCHC-type" evidence="3">
    <location>
        <begin position="62"/>
        <end position="76"/>
    </location>
</feature>
<dbReference type="InterPro" id="IPR001878">
    <property type="entry name" value="Znf_CCHC"/>
</dbReference>
<dbReference type="SUPFAM" id="SSF57756">
    <property type="entry name" value="Retrovirus zinc finger-like domains"/>
    <property type="match status" value="1"/>
</dbReference>
<comment type="caution">
    <text evidence="4">The sequence shown here is derived from an EMBL/GenBank/DDBJ whole genome shotgun (WGS) entry which is preliminary data.</text>
</comment>
<dbReference type="SMART" id="SM00343">
    <property type="entry name" value="ZnF_C2HC"/>
    <property type="match status" value="1"/>
</dbReference>
<dbReference type="AlphaFoldDB" id="A0A8H3MH25"/>
<evidence type="ECO:0000259" key="3">
    <source>
        <dbReference type="PROSITE" id="PS50158"/>
    </source>
</evidence>
<dbReference type="Gene3D" id="4.10.60.10">
    <property type="entry name" value="Zinc finger, CCHC-type"/>
    <property type="match status" value="1"/>
</dbReference>
<feature type="region of interest" description="Disordered" evidence="2">
    <location>
        <begin position="35"/>
        <end position="55"/>
    </location>
</feature>
<proteinExistence type="predicted"/>